<sequence>MAEIIIDEKKCNGCGACVDACPGDVYELRENKAVVVNPDACHHCHTCEEVCEQDACHIVEEE</sequence>
<keyword evidence="7" id="KW-1185">Reference proteome</keyword>
<feature type="domain" description="4Fe-4S ferredoxin-type" evidence="5">
    <location>
        <begin position="32"/>
        <end position="61"/>
    </location>
</feature>
<dbReference type="PROSITE" id="PS51379">
    <property type="entry name" value="4FE4S_FER_2"/>
    <property type="match status" value="2"/>
</dbReference>
<dbReference type="InterPro" id="IPR017896">
    <property type="entry name" value="4Fe4S_Fe-S-bd"/>
</dbReference>
<dbReference type="Gene3D" id="3.30.70.20">
    <property type="match status" value="1"/>
</dbReference>
<name>A0A444J1H7_9BACT</name>
<accession>A0A444J1H7</accession>
<dbReference type="PANTHER" id="PTHR43687">
    <property type="entry name" value="ADENYLYLSULFATE REDUCTASE, BETA SUBUNIT"/>
    <property type="match status" value="1"/>
</dbReference>
<evidence type="ECO:0000313" key="7">
    <source>
        <dbReference type="Proteomes" id="UP000287853"/>
    </source>
</evidence>
<dbReference type="EMBL" id="MTKO01000045">
    <property type="protein sequence ID" value="RWX46984.1"/>
    <property type="molecule type" value="Genomic_DNA"/>
</dbReference>
<dbReference type="PANTHER" id="PTHR43687:SF1">
    <property type="entry name" value="FERREDOXIN III"/>
    <property type="match status" value="1"/>
</dbReference>
<feature type="domain" description="4Fe-4S ferredoxin-type" evidence="5">
    <location>
        <begin position="2"/>
        <end position="31"/>
    </location>
</feature>
<evidence type="ECO:0000259" key="5">
    <source>
        <dbReference type="PROSITE" id="PS51379"/>
    </source>
</evidence>
<dbReference type="GO" id="GO:0051539">
    <property type="term" value="F:4 iron, 4 sulfur cluster binding"/>
    <property type="evidence" value="ECO:0007669"/>
    <property type="project" value="UniProtKB-KW"/>
</dbReference>
<dbReference type="Proteomes" id="UP000287853">
    <property type="component" value="Unassembled WGS sequence"/>
</dbReference>
<protein>
    <submittedName>
        <fullName evidence="6">4Fe-4S dicluster domain-containing protein</fullName>
    </submittedName>
</protein>
<proteinExistence type="predicted"/>
<dbReference type="InterPro" id="IPR017900">
    <property type="entry name" value="4Fe4S_Fe_S_CS"/>
</dbReference>
<dbReference type="Pfam" id="PF13237">
    <property type="entry name" value="Fer4_10"/>
    <property type="match status" value="1"/>
</dbReference>
<dbReference type="PROSITE" id="PS00198">
    <property type="entry name" value="4FE4S_FER_1"/>
    <property type="match status" value="2"/>
</dbReference>
<evidence type="ECO:0000256" key="4">
    <source>
        <dbReference type="ARBA" id="ARBA00023014"/>
    </source>
</evidence>
<evidence type="ECO:0000256" key="1">
    <source>
        <dbReference type="ARBA" id="ARBA00022485"/>
    </source>
</evidence>
<gene>
    <name evidence="6" type="ORF">H206_03446</name>
</gene>
<dbReference type="SUPFAM" id="SSF54862">
    <property type="entry name" value="4Fe-4S ferredoxins"/>
    <property type="match status" value="1"/>
</dbReference>
<comment type="caution">
    <text evidence="6">The sequence shown here is derived from an EMBL/GenBank/DDBJ whole genome shotgun (WGS) entry which is preliminary data.</text>
</comment>
<dbReference type="GO" id="GO:0046872">
    <property type="term" value="F:metal ion binding"/>
    <property type="evidence" value="ECO:0007669"/>
    <property type="project" value="UniProtKB-KW"/>
</dbReference>
<organism evidence="6 7">
    <name type="scientific">Candidatus Electrothrix aarhusensis</name>
    <dbReference type="NCBI Taxonomy" id="1859131"/>
    <lineage>
        <taxon>Bacteria</taxon>
        <taxon>Pseudomonadati</taxon>
        <taxon>Thermodesulfobacteriota</taxon>
        <taxon>Desulfobulbia</taxon>
        <taxon>Desulfobulbales</taxon>
        <taxon>Desulfobulbaceae</taxon>
        <taxon>Candidatus Electrothrix</taxon>
    </lineage>
</organism>
<keyword evidence="4" id="KW-0411">Iron-sulfur</keyword>
<evidence type="ECO:0000313" key="6">
    <source>
        <dbReference type="EMBL" id="RWX46984.1"/>
    </source>
</evidence>
<dbReference type="InterPro" id="IPR050572">
    <property type="entry name" value="Fe-S_Ferredoxin"/>
</dbReference>
<evidence type="ECO:0000256" key="3">
    <source>
        <dbReference type="ARBA" id="ARBA00023004"/>
    </source>
</evidence>
<keyword evidence="1" id="KW-0004">4Fe-4S</keyword>
<dbReference type="AlphaFoldDB" id="A0A444J1H7"/>
<reference evidence="6 7" key="1">
    <citation type="submission" date="2017-01" db="EMBL/GenBank/DDBJ databases">
        <title>The cable genome- insights into the physiology and evolution of filamentous bacteria capable of sulfide oxidation via long distance electron transfer.</title>
        <authorList>
            <person name="Schreiber L."/>
            <person name="Bjerg J.T."/>
            <person name="Boggild A."/>
            <person name="Van De Vossenberg J."/>
            <person name="Meysman F."/>
            <person name="Nielsen L.P."/>
            <person name="Schramm A."/>
            <person name="Kjeldsen K.U."/>
        </authorList>
    </citation>
    <scope>NUCLEOTIDE SEQUENCE [LARGE SCALE GENOMIC DNA]</scope>
    <source>
        <strain evidence="6">MCF</strain>
    </source>
</reference>
<evidence type="ECO:0000256" key="2">
    <source>
        <dbReference type="ARBA" id="ARBA00022723"/>
    </source>
</evidence>
<keyword evidence="3" id="KW-0408">Iron</keyword>
<keyword evidence="2" id="KW-0479">Metal-binding</keyword>